<keyword evidence="1" id="KW-0472">Membrane</keyword>
<proteinExistence type="predicted"/>
<feature type="transmembrane region" description="Helical" evidence="1">
    <location>
        <begin position="94"/>
        <end position="116"/>
    </location>
</feature>
<evidence type="ECO:0000313" key="2">
    <source>
        <dbReference type="EMBL" id="HIU60836.1"/>
    </source>
</evidence>
<dbReference type="AlphaFoldDB" id="A0A9D1MIE8"/>
<gene>
    <name evidence="2" type="ORF">IAB05_05540</name>
</gene>
<evidence type="ECO:0000313" key="3">
    <source>
        <dbReference type="Proteomes" id="UP000824094"/>
    </source>
</evidence>
<evidence type="ECO:0000256" key="1">
    <source>
        <dbReference type="SAM" id="Phobius"/>
    </source>
</evidence>
<keyword evidence="1" id="KW-0812">Transmembrane</keyword>
<organism evidence="2 3">
    <name type="scientific">Candidatus Stercoripulliclostridium merdigallinarum</name>
    <dbReference type="NCBI Taxonomy" id="2840951"/>
    <lineage>
        <taxon>Bacteria</taxon>
        <taxon>Bacillati</taxon>
        <taxon>Bacillota</taxon>
        <taxon>Clostridia</taxon>
        <taxon>Eubacteriales</taxon>
        <taxon>Candidatus Stercoripulliclostridium</taxon>
    </lineage>
</organism>
<comment type="caution">
    <text evidence="2">The sequence shown here is derived from an EMBL/GenBank/DDBJ whole genome shotgun (WGS) entry which is preliminary data.</text>
</comment>
<name>A0A9D1MIE8_9FIRM</name>
<dbReference type="EMBL" id="DVNF01000160">
    <property type="protein sequence ID" value="HIU60836.1"/>
    <property type="molecule type" value="Genomic_DNA"/>
</dbReference>
<reference evidence="2" key="1">
    <citation type="submission" date="2020-10" db="EMBL/GenBank/DDBJ databases">
        <authorList>
            <person name="Gilroy R."/>
        </authorList>
    </citation>
    <scope>NUCLEOTIDE SEQUENCE</scope>
    <source>
        <strain evidence="2">18911</strain>
    </source>
</reference>
<protein>
    <submittedName>
        <fullName evidence="2">Uncharacterized protein</fullName>
    </submittedName>
</protein>
<reference evidence="2" key="2">
    <citation type="journal article" date="2021" name="PeerJ">
        <title>Extensive microbial diversity within the chicken gut microbiome revealed by metagenomics and culture.</title>
        <authorList>
            <person name="Gilroy R."/>
            <person name="Ravi A."/>
            <person name="Getino M."/>
            <person name="Pursley I."/>
            <person name="Horton D.L."/>
            <person name="Alikhan N.F."/>
            <person name="Baker D."/>
            <person name="Gharbi K."/>
            <person name="Hall N."/>
            <person name="Watson M."/>
            <person name="Adriaenssens E.M."/>
            <person name="Foster-Nyarko E."/>
            <person name="Jarju S."/>
            <person name="Secka A."/>
            <person name="Antonio M."/>
            <person name="Oren A."/>
            <person name="Chaudhuri R.R."/>
            <person name="La Ragione R."/>
            <person name="Hildebrand F."/>
            <person name="Pallen M.J."/>
        </authorList>
    </citation>
    <scope>NUCLEOTIDE SEQUENCE</scope>
    <source>
        <strain evidence="2">18911</strain>
    </source>
</reference>
<accession>A0A9D1MIE8</accession>
<dbReference type="Proteomes" id="UP000824094">
    <property type="component" value="Unassembled WGS sequence"/>
</dbReference>
<sequence>MNDKSSRIVNYISSLSPDRKPVVVDLDELLRECGDVRSEDIKELALNGYLKLLYSEGGTFCLQVTDKKLPDPVRESAVPPVAPKKFKKGSFGMGFLGGIVGGGLVLALACAVYFILELF</sequence>
<keyword evidence="1" id="KW-1133">Transmembrane helix</keyword>